<gene>
    <name evidence="15" type="ORF">H9854_08160</name>
</gene>
<evidence type="ECO:0000256" key="7">
    <source>
        <dbReference type="ARBA" id="ARBA00022723"/>
    </source>
</evidence>
<comment type="similarity">
    <text evidence="12">Belongs to the cytochrome b561 family.</text>
</comment>
<dbReference type="Proteomes" id="UP000824248">
    <property type="component" value="Unassembled WGS sequence"/>
</dbReference>
<dbReference type="InterPro" id="IPR016174">
    <property type="entry name" value="Di-haem_cyt_TM"/>
</dbReference>
<dbReference type="SUPFAM" id="SSF81342">
    <property type="entry name" value="Transmembrane di-heme cytochromes"/>
    <property type="match status" value="1"/>
</dbReference>
<evidence type="ECO:0000256" key="10">
    <source>
        <dbReference type="ARBA" id="ARBA00023004"/>
    </source>
</evidence>
<dbReference type="GO" id="GO:0005886">
    <property type="term" value="C:plasma membrane"/>
    <property type="evidence" value="ECO:0007669"/>
    <property type="project" value="UniProtKB-SubCell"/>
</dbReference>
<dbReference type="InterPro" id="IPR052168">
    <property type="entry name" value="Cytochrome_b561_oxidase"/>
</dbReference>
<evidence type="ECO:0000256" key="13">
    <source>
        <dbReference type="SAM" id="Phobius"/>
    </source>
</evidence>
<feature type="transmembrane region" description="Helical" evidence="13">
    <location>
        <begin position="12"/>
        <end position="29"/>
    </location>
</feature>
<keyword evidence="6 13" id="KW-0812">Transmembrane</keyword>
<keyword evidence="5" id="KW-0349">Heme</keyword>
<evidence type="ECO:0000313" key="15">
    <source>
        <dbReference type="EMBL" id="HIX62189.1"/>
    </source>
</evidence>
<name>A0A9D1WMY3_9GAMM</name>
<evidence type="ECO:0000256" key="5">
    <source>
        <dbReference type="ARBA" id="ARBA00022617"/>
    </source>
</evidence>
<reference evidence="15" key="2">
    <citation type="submission" date="2021-04" db="EMBL/GenBank/DDBJ databases">
        <authorList>
            <person name="Gilroy R."/>
        </authorList>
    </citation>
    <scope>NUCLEOTIDE SEQUENCE</scope>
    <source>
        <strain evidence="15">1193</strain>
    </source>
</reference>
<feature type="transmembrane region" description="Helical" evidence="13">
    <location>
        <begin position="145"/>
        <end position="166"/>
    </location>
</feature>
<keyword evidence="10" id="KW-0408">Iron</keyword>
<keyword evidence="4" id="KW-1003">Cell membrane</keyword>
<evidence type="ECO:0000256" key="9">
    <source>
        <dbReference type="ARBA" id="ARBA00022989"/>
    </source>
</evidence>
<comment type="subcellular location">
    <subcellularLocation>
        <location evidence="2">Cell membrane</location>
        <topology evidence="2">Multi-pass membrane protein</topology>
    </subcellularLocation>
</comment>
<evidence type="ECO:0000259" key="14">
    <source>
        <dbReference type="Pfam" id="PF01292"/>
    </source>
</evidence>
<sequence>MNSDTKQRYGTISRWLHWGMGFLIVWQLLKIFDRINDGEHWVGETLVPWHVSIGTLLLLLAVLRIVWAVIKRHERPDVVDPGVAGKLAKAGHGLLYLAMLLMPVTGISILIGGGYGLTAFGVELIAGGDEIPWLSSFGGTLHSPVAWLLLLMIIGHAGMAFVHHFAKKDGVLQRML</sequence>
<evidence type="ECO:0000256" key="11">
    <source>
        <dbReference type="ARBA" id="ARBA00023136"/>
    </source>
</evidence>
<dbReference type="AlphaFoldDB" id="A0A9D1WMY3"/>
<evidence type="ECO:0000256" key="8">
    <source>
        <dbReference type="ARBA" id="ARBA00022982"/>
    </source>
</evidence>
<dbReference type="PANTHER" id="PTHR30529:SF7">
    <property type="entry name" value="CYTOCHROME B561 BACTERIAL_NI-HYDROGENASE DOMAIN-CONTAINING PROTEIN"/>
    <property type="match status" value="1"/>
</dbReference>
<protein>
    <submittedName>
        <fullName evidence="15">Cytochrome b</fullName>
    </submittedName>
</protein>
<comment type="cofactor">
    <cofactor evidence="1">
        <name>heme b</name>
        <dbReference type="ChEBI" id="CHEBI:60344"/>
    </cofactor>
</comment>
<organism evidence="15 16">
    <name type="scientific">Candidatus Halomonas stercoripullorum</name>
    <dbReference type="NCBI Taxonomy" id="2838617"/>
    <lineage>
        <taxon>Bacteria</taxon>
        <taxon>Pseudomonadati</taxon>
        <taxon>Pseudomonadota</taxon>
        <taxon>Gammaproteobacteria</taxon>
        <taxon>Oceanospirillales</taxon>
        <taxon>Halomonadaceae</taxon>
        <taxon>Halomonas</taxon>
    </lineage>
</organism>
<feature type="transmembrane region" description="Helical" evidence="13">
    <location>
        <begin position="94"/>
        <end position="125"/>
    </location>
</feature>
<keyword evidence="7" id="KW-0479">Metal-binding</keyword>
<evidence type="ECO:0000256" key="12">
    <source>
        <dbReference type="ARBA" id="ARBA00037975"/>
    </source>
</evidence>
<dbReference type="EMBL" id="DXFC01000242">
    <property type="protein sequence ID" value="HIX62189.1"/>
    <property type="molecule type" value="Genomic_DNA"/>
</dbReference>
<proteinExistence type="inferred from homology"/>
<evidence type="ECO:0000256" key="6">
    <source>
        <dbReference type="ARBA" id="ARBA00022692"/>
    </source>
</evidence>
<dbReference type="GO" id="GO:0022904">
    <property type="term" value="P:respiratory electron transport chain"/>
    <property type="evidence" value="ECO:0007669"/>
    <property type="project" value="InterPro"/>
</dbReference>
<feature type="domain" description="Cytochrome b561 bacterial/Ni-hydrogenase" evidence="14">
    <location>
        <begin position="8"/>
        <end position="176"/>
    </location>
</feature>
<dbReference type="GO" id="GO:0046872">
    <property type="term" value="F:metal ion binding"/>
    <property type="evidence" value="ECO:0007669"/>
    <property type="project" value="UniProtKB-KW"/>
</dbReference>
<feature type="transmembrane region" description="Helical" evidence="13">
    <location>
        <begin position="49"/>
        <end position="70"/>
    </location>
</feature>
<evidence type="ECO:0000313" key="16">
    <source>
        <dbReference type="Proteomes" id="UP000824248"/>
    </source>
</evidence>
<keyword evidence="9 13" id="KW-1133">Transmembrane helix</keyword>
<comment type="caution">
    <text evidence="15">The sequence shown here is derived from an EMBL/GenBank/DDBJ whole genome shotgun (WGS) entry which is preliminary data.</text>
</comment>
<dbReference type="GO" id="GO:0009055">
    <property type="term" value="F:electron transfer activity"/>
    <property type="evidence" value="ECO:0007669"/>
    <property type="project" value="InterPro"/>
</dbReference>
<dbReference type="PANTHER" id="PTHR30529">
    <property type="entry name" value="CYTOCHROME B561"/>
    <property type="match status" value="1"/>
</dbReference>
<keyword evidence="11 13" id="KW-0472">Membrane</keyword>
<dbReference type="Gene3D" id="1.20.950.20">
    <property type="entry name" value="Transmembrane di-heme cytochromes, Chain C"/>
    <property type="match status" value="1"/>
</dbReference>
<evidence type="ECO:0000256" key="3">
    <source>
        <dbReference type="ARBA" id="ARBA00022448"/>
    </source>
</evidence>
<dbReference type="Pfam" id="PF01292">
    <property type="entry name" value="Ni_hydr_CYTB"/>
    <property type="match status" value="1"/>
</dbReference>
<reference evidence="15" key="1">
    <citation type="journal article" date="2021" name="PeerJ">
        <title>Extensive microbial diversity within the chicken gut microbiome revealed by metagenomics and culture.</title>
        <authorList>
            <person name="Gilroy R."/>
            <person name="Ravi A."/>
            <person name="Getino M."/>
            <person name="Pursley I."/>
            <person name="Horton D.L."/>
            <person name="Alikhan N.F."/>
            <person name="Baker D."/>
            <person name="Gharbi K."/>
            <person name="Hall N."/>
            <person name="Watson M."/>
            <person name="Adriaenssens E.M."/>
            <person name="Foster-Nyarko E."/>
            <person name="Jarju S."/>
            <person name="Secka A."/>
            <person name="Antonio M."/>
            <person name="Oren A."/>
            <person name="Chaudhuri R.R."/>
            <person name="La Ragione R."/>
            <person name="Hildebrand F."/>
            <person name="Pallen M.J."/>
        </authorList>
    </citation>
    <scope>NUCLEOTIDE SEQUENCE</scope>
    <source>
        <strain evidence="15">1193</strain>
    </source>
</reference>
<evidence type="ECO:0000256" key="1">
    <source>
        <dbReference type="ARBA" id="ARBA00001970"/>
    </source>
</evidence>
<dbReference type="InterPro" id="IPR011577">
    <property type="entry name" value="Cyt_b561_bac/Ni-Hgenase"/>
</dbReference>
<accession>A0A9D1WMY3</accession>
<keyword evidence="3" id="KW-0813">Transport</keyword>
<keyword evidence="8" id="KW-0249">Electron transport</keyword>
<evidence type="ECO:0000256" key="4">
    <source>
        <dbReference type="ARBA" id="ARBA00022475"/>
    </source>
</evidence>
<dbReference type="GO" id="GO:0020037">
    <property type="term" value="F:heme binding"/>
    <property type="evidence" value="ECO:0007669"/>
    <property type="project" value="TreeGrafter"/>
</dbReference>
<evidence type="ECO:0000256" key="2">
    <source>
        <dbReference type="ARBA" id="ARBA00004651"/>
    </source>
</evidence>